<keyword evidence="2" id="KW-0001">2Fe-2S</keyword>
<comment type="cofactor">
    <cofactor evidence="1">
        <name>Fe cation</name>
        <dbReference type="ChEBI" id="CHEBI:24875"/>
    </cofactor>
</comment>
<dbReference type="Gene3D" id="2.102.10.10">
    <property type="entry name" value="Rieske [2Fe-2S] iron-sulphur domain"/>
    <property type="match status" value="1"/>
</dbReference>
<name>A0ABV8RS96_9SPHN</name>
<keyword evidence="9" id="KW-0223">Dioxygenase</keyword>
<dbReference type="PANTHER" id="PTHR43756:SF5">
    <property type="entry name" value="CHOLINE MONOOXYGENASE, CHLOROPLASTIC"/>
    <property type="match status" value="1"/>
</dbReference>
<comment type="caution">
    <text evidence="9">The sequence shown here is derived from an EMBL/GenBank/DDBJ whole genome shotgun (WGS) entry which is preliminary data.</text>
</comment>
<keyword evidence="6" id="KW-0411">Iron-sulfur</keyword>
<organism evidence="9 10">
    <name type="scientific">Novosphingobium tardum</name>
    <dbReference type="NCBI Taxonomy" id="1538021"/>
    <lineage>
        <taxon>Bacteria</taxon>
        <taxon>Pseudomonadati</taxon>
        <taxon>Pseudomonadota</taxon>
        <taxon>Alphaproteobacteria</taxon>
        <taxon>Sphingomonadales</taxon>
        <taxon>Sphingomonadaceae</taxon>
        <taxon>Novosphingobium</taxon>
    </lineage>
</organism>
<dbReference type="InterPro" id="IPR015879">
    <property type="entry name" value="Ring_hydroxy_dOase_asu_C_dom"/>
</dbReference>
<reference evidence="10" key="1">
    <citation type="journal article" date="2019" name="Int. J. Syst. Evol. Microbiol.">
        <title>The Global Catalogue of Microorganisms (GCM) 10K type strain sequencing project: providing services to taxonomists for standard genome sequencing and annotation.</title>
        <authorList>
            <consortium name="The Broad Institute Genomics Platform"/>
            <consortium name="The Broad Institute Genome Sequencing Center for Infectious Disease"/>
            <person name="Wu L."/>
            <person name="Ma J."/>
        </authorList>
    </citation>
    <scope>NUCLEOTIDE SEQUENCE [LARGE SCALE GENOMIC DNA]</scope>
    <source>
        <strain evidence="10">CGMCC 1.12989</strain>
    </source>
</reference>
<dbReference type="CDD" id="cd03469">
    <property type="entry name" value="Rieske_RO_Alpha_N"/>
    <property type="match status" value="1"/>
</dbReference>
<evidence type="ECO:0000256" key="4">
    <source>
        <dbReference type="ARBA" id="ARBA00023002"/>
    </source>
</evidence>
<dbReference type="RefSeq" id="WP_379539818.1">
    <property type="nucleotide sequence ID" value="NZ_JBHSDR010000008.1"/>
</dbReference>
<sequence>MTAMENAEIARIMRHSVQHARDNTFELVDSVLEVPASNYTDPARFKLEVDRIFKRLPLMLAPSCEIPNPGDFKTMEVAGIPILLTRGQDGVVRSFVNSCTHRGTNVAVDPTGNAKRFTCPYHGWTFGQKGELIAVAAAQDFGQVDKSCLSLKALPVAERAGLIFGSVDPKMKLDIDDFLSGYDALLEAFNFKDWYFFSSRVLRGPNWKIAYDGYLDFYHLPVLHKDTLNATGLLGNRAHYHAWGPHQRLVAPDRAARELGDKPEDQWADDLVLNGVWTIFPSISIASFNGGGRGVMISQLMPGDNVGESFTRQMYLMEKKPSAEQEAAAHEQFAFLEVVVRDEDYATGLRQQRALDHGTLENVLFGRNEGGAQSFHKWTDRIIEADDEALLGLFPPQKQRAAE</sequence>
<dbReference type="Pfam" id="PF00355">
    <property type="entry name" value="Rieske"/>
    <property type="match status" value="1"/>
</dbReference>
<keyword evidence="10" id="KW-1185">Reference proteome</keyword>
<dbReference type="InterPro" id="IPR001663">
    <property type="entry name" value="Rng_hydr_dOase-A"/>
</dbReference>
<evidence type="ECO:0000313" key="9">
    <source>
        <dbReference type="EMBL" id="MFC4296280.1"/>
    </source>
</evidence>
<dbReference type="InterPro" id="IPR017941">
    <property type="entry name" value="Rieske_2Fe-2S"/>
</dbReference>
<protein>
    <submittedName>
        <fullName evidence="9">Aromatic ring-hydroxylating dioxygenase subunit alpha</fullName>
        <ecNumber evidence="9">1.14.13.-</ecNumber>
    </submittedName>
</protein>
<evidence type="ECO:0000259" key="8">
    <source>
        <dbReference type="PROSITE" id="PS51296"/>
    </source>
</evidence>
<dbReference type="EMBL" id="JBHSDR010000008">
    <property type="protein sequence ID" value="MFC4296280.1"/>
    <property type="molecule type" value="Genomic_DNA"/>
</dbReference>
<proteinExistence type="predicted"/>
<accession>A0ABV8RS96</accession>
<feature type="domain" description="Rieske" evidence="8">
    <location>
        <begin position="58"/>
        <end position="165"/>
    </location>
</feature>
<keyword evidence="4 9" id="KW-0560">Oxidoreductase</keyword>
<keyword evidence="3" id="KW-0479">Metal-binding</keyword>
<dbReference type="GO" id="GO:0051213">
    <property type="term" value="F:dioxygenase activity"/>
    <property type="evidence" value="ECO:0007669"/>
    <property type="project" value="UniProtKB-KW"/>
</dbReference>
<evidence type="ECO:0000256" key="7">
    <source>
        <dbReference type="ARBA" id="ARBA00023027"/>
    </source>
</evidence>
<evidence type="ECO:0000256" key="3">
    <source>
        <dbReference type="ARBA" id="ARBA00022723"/>
    </source>
</evidence>
<dbReference type="PROSITE" id="PS51296">
    <property type="entry name" value="RIESKE"/>
    <property type="match status" value="1"/>
</dbReference>
<evidence type="ECO:0000256" key="5">
    <source>
        <dbReference type="ARBA" id="ARBA00023004"/>
    </source>
</evidence>
<evidence type="ECO:0000256" key="2">
    <source>
        <dbReference type="ARBA" id="ARBA00022714"/>
    </source>
</evidence>
<dbReference type="PRINTS" id="PR00090">
    <property type="entry name" value="RNGDIOXGNASE"/>
</dbReference>
<dbReference type="Gene3D" id="3.90.380.10">
    <property type="entry name" value="Naphthalene 1,2-dioxygenase Alpha Subunit, Chain A, domain 1"/>
    <property type="match status" value="1"/>
</dbReference>
<gene>
    <name evidence="9" type="ORF">ACFO0A_14580</name>
</gene>
<dbReference type="InterPro" id="IPR015881">
    <property type="entry name" value="ARHD_Rieske_2Fe_2S"/>
</dbReference>
<dbReference type="PANTHER" id="PTHR43756">
    <property type="entry name" value="CHOLINE MONOOXYGENASE, CHLOROPLASTIC"/>
    <property type="match status" value="1"/>
</dbReference>
<keyword evidence="5" id="KW-0408">Iron</keyword>
<evidence type="ECO:0000313" key="10">
    <source>
        <dbReference type="Proteomes" id="UP001595828"/>
    </source>
</evidence>
<dbReference type="Proteomes" id="UP001595828">
    <property type="component" value="Unassembled WGS sequence"/>
</dbReference>
<evidence type="ECO:0000256" key="1">
    <source>
        <dbReference type="ARBA" id="ARBA00001962"/>
    </source>
</evidence>
<dbReference type="SUPFAM" id="SSF50022">
    <property type="entry name" value="ISP domain"/>
    <property type="match status" value="1"/>
</dbReference>
<dbReference type="EC" id="1.14.13.-" evidence="9"/>
<keyword evidence="7" id="KW-0520">NAD</keyword>
<dbReference type="InterPro" id="IPR036922">
    <property type="entry name" value="Rieske_2Fe-2S_sf"/>
</dbReference>
<dbReference type="SUPFAM" id="SSF55961">
    <property type="entry name" value="Bet v1-like"/>
    <property type="match status" value="1"/>
</dbReference>
<dbReference type="PROSITE" id="PS00570">
    <property type="entry name" value="RING_HYDROXYL_ALPHA"/>
    <property type="match status" value="1"/>
</dbReference>
<dbReference type="Pfam" id="PF00848">
    <property type="entry name" value="Ring_hydroxyl_A"/>
    <property type="match status" value="1"/>
</dbReference>
<evidence type="ECO:0000256" key="6">
    <source>
        <dbReference type="ARBA" id="ARBA00023014"/>
    </source>
</evidence>